<evidence type="ECO:0000256" key="4">
    <source>
        <dbReference type="SAM" id="SignalP"/>
    </source>
</evidence>
<feature type="domain" description="Periplasmic binding protein" evidence="5">
    <location>
        <begin position="56"/>
        <end position="311"/>
    </location>
</feature>
<dbReference type="PANTHER" id="PTHR46847">
    <property type="entry name" value="D-ALLOSE-BINDING PERIPLASMIC PROTEIN-RELATED"/>
    <property type="match status" value="1"/>
</dbReference>
<dbReference type="Pfam" id="PF13407">
    <property type="entry name" value="Peripla_BP_4"/>
    <property type="match status" value="1"/>
</dbReference>
<accession>A0A0R3BW49</accession>
<feature type="signal peptide" evidence="4">
    <location>
        <begin position="1"/>
        <end position="27"/>
    </location>
</feature>
<evidence type="ECO:0000256" key="2">
    <source>
        <dbReference type="ARBA" id="ARBA00007639"/>
    </source>
</evidence>
<organism evidence="6 7">
    <name type="scientific">Bradyrhizobium yuanmingense</name>
    <dbReference type="NCBI Taxonomy" id="108015"/>
    <lineage>
        <taxon>Bacteria</taxon>
        <taxon>Pseudomonadati</taxon>
        <taxon>Pseudomonadota</taxon>
        <taxon>Alphaproteobacteria</taxon>
        <taxon>Hyphomicrobiales</taxon>
        <taxon>Nitrobacteraceae</taxon>
        <taxon>Bradyrhizobium</taxon>
    </lineage>
</organism>
<evidence type="ECO:0000313" key="7">
    <source>
        <dbReference type="Proteomes" id="UP000051380"/>
    </source>
</evidence>
<dbReference type="Gene3D" id="3.40.50.2300">
    <property type="match status" value="2"/>
</dbReference>
<comment type="similarity">
    <text evidence="2">Belongs to the bacterial solute-binding protein 2 family.</text>
</comment>
<evidence type="ECO:0000313" key="6">
    <source>
        <dbReference type="EMBL" id="KRP89528.1"/>
    </source>
</evidence>
<dbReference type="Proteomes" id="UP000051380">
    <property type="component" value="Unassembled WGS sequence"/>
</dbReference>
<evidence type="ECO:0000259" key="5">
    <source>
        <dbReference type="Pfam" id="PF13407"/>
    </source>
</evidence>
<evidence type="ECO:0000256" key="1">
    <source>
        <dbReference type="ARBA" id="ARBA00004196"/>
    </source>
</evidence>
<protein>
    <recommendedName>
        <fullName evidence="5">Periplasmic binding protein domain-containing protein</fullName>
    </recommendedName>
</protein>
<dbReference type="GO" id="GO:0030246">
    <property type="term" value="F:carbohydrate binding"/>
    <property type="evidence" value="ECO:0007669"/>
    <property type="project" value="UniProtKB-ARBA"/>
</dbReference>
<comment type="subcellular location">
    <subcellularLocation>
        <location evidence="1">Cell envelope</location>
    </subcellularLocation>
</comment>
<dbReference type="EMBL" id="LJYF01000039">
    <property type="protein sequence ID" value="KRP89528.1"/>
    <property type="molecule type" value="Genomic_DNA"/>
</dbReference>
<name>A0A0R3BW49_9BRAD</name>
<dbReference type="AlphaFoldDB" id="A0A0R3BW49"/>
<dbReference type="CDD" id="cd01536">
    <property type="entry name" value="PBP1_ABC_sugar_binding-like"/>
    <property type="match status" value="1"/>
</dbReference>
<dbReference type="PANTHER" id="PTHR46847:SF1">
    <property type="entry name" value="D-ALLOSE-BINDING PERIPLASMIC PROTEIN-RELATED"/>
    <property type="match status" value="1"/>
</dbReference>
<reference evidence="6 7" key="1">
    <citation type="submission" date="2015-09" db="EMBL/GenBank/DDBJ databases">
        <title>Draft Genome Sequence of the Strain BR 3267 (Bradyrhizobium yuanmingense) recommended as inoculant for cowpea in Brazil.</title>
        <authorList>
            <person name="Simoes-Araujo J.L."/>
            <person name="Zilli J.E."/>
        </authorList>
    </citation>
    <scope>NUCLEOTIDE SEQUENCE [LARGE SCALE GENOMIC DNA]</scope>
    <source>
        <strain evidence="6 7">BR3267</strain>
    </source>
</reference>
<dbReference type="GO" id="GO:0030313">
    <property type="term" value="C:cell envelope"/>
    <property type="evidence" value="ECO:0007669"/>
    <property type="project" value="UniProtKB-SubCell"/>
</dbReference>
<comment type="caution">
    <text evidence="6">The sequence shown here is derived from an EMBL/GenBank/DDBJ whole genome shotgun (WGS) entry which is preliminary data.</text>
</comment>
<dbReference type="InterPro" id="IPR025997">
    <property type="entry name" value="SBP_2_dom"/>
</dbReference>
<evidence type="ECO:0000256" key="3">
    <source>
        <dbReference type="ARBA" id="ARBA00022729"/>
    </source>
</evidence>
<dbReference type="SUPFAM" id="SSF53822">
    <property type="entry name" value="Periplasmic binding protein-like I"/>
    <property type="match status" value="1"/>
</dbReference>
<proteinExistence type="inferred from homology"/>
<dbReference type="RefSeq" id="WP_057029835.1">
    <property type="nucleotide sequence ID" value="NZ_LJYF01000039.1"/>
</dbReference>
<dbReference type="OrthoDB" id="7716943at2"/>
<feature type="chain" id="PRO_5006433540" description="Periplasmic binding protein domain-containing protein" evidence="4">
    <location>
        <begin position="28"/>
        <end position="341"/>
    </location>
</feature>
<sequence>MIANVQAKTTRAALACVTALWLIQAAAAENDPSKVTTEEVRAGGKKACEGGKKFKIAFSHSVSEAAIVKQVRHFADKRASELGCVTVLHDNTQANNLEQQINAVQGWITLGVDAIVVTPIDESALKPFQKQAQAQHIKWLTYLGKMDGSDGFVGFDHAQSGQLIGKAAVDWVKSKKIDRPKALVTTLTGLPSIAPRWTEVEKLFAQAGIEIVSKQDSADQASGLTITETVLKQHPDLSVVIGLNDDAAVGANRAVTVAGISPGQIFIGGQDGSFEGLTAVNQGKAYKASAAILINELGANVVDLALNAVVGSGPSFAYTPTVLASKADQPLLDKLVANYKN</sequence>
<gene>
    <name evidence="6" type="ORF">AOQ72_00100</name>
</gene>
<keyword evidence="3 4" id="KW-0732">Signal</keyword>
<dbReference type="InterPro" id="IPR028082">
    <property type="entry name" value="Peripla_BP_I"/>
</dbReference>